<keyword evidence="4" id="KW-0472">Membrane</keyword>
<dbReference type="InterPro" id="IPR018060">
    <property type="entry name" value="HTH_AraC"/>
</dbReference>
<keyword evidence="3" id="KW-0804">Transcription</keyword>
<protein>
    <recommendedName>
        <fullName evidence="5">HTH araC/xylS-type domain-containing protein</fullName>
    </recommendedName>
</protein>
<evidence type="ECO:0000313" key="7">
    <source>
        <dbReference type="Proteomes" id="UP000216840"/>
    </source>
</evidence>
<dbReference type="PANTHER" id="PTHR43280">
    <property type="entry name" value="ARAC-FAMILY TRANSCRIPTIONAL REGULATOR"/>
    <property type="match status" value="1"/>
</dbReference>
<dbReference type="Proteomes" id="UP000216840">
    <property type="component" value="Unassembled WGS sequence"/>
</dbReference>
<feature type="transmembrane region" description="Helical" evidence="4">
    <location>
        <begin position="71"/>
        <end position="91"/>
    </location>
</feature>
<dbReference type="AlphaFoldDB" id="A0A265UXS4"/>
<feature type="transmembrane region" description="Helical" evidence="4">
    <location>
        <begin position="6"/>
        <end position="31"/>
    </location>
</feature>
<proteinExistence type="predicted"/>
<name>A0A265UXS4_9FLAO</name>
<dbReference type="GO" id="GO:0003700">
    <property type="term" value="F:DNA-binding transcription factor activity"/>
    <property type="evidence" value="ECO:0007669"/>
    <property type="project" value="InterPro"/>
</dbReference>
<keyword evidence="4" id="KW-1133">Transmembrane helix</keyword>
<dbReference type="RefSeq" id="WP_094967716.1">
    <property type="nucleotide sequence ID" value="NZ_NGJN01000002.1"/>
</dbReference>
<keyword evidence="2" id="KW-0238">DNA-binding</keyword>
<evidence type="ECO:0000256" key="1">
    <source>
        <dbReference type="ARBA" id="ARBA00023015"/>
    </source>
</evidence>
<feature type="domain" description="HTH araC/xylS-type" evidence="5">
    <location>
        <begin position="261"/>
        <end position="369"/>
    </location>
</feature>
<keyword evidence="1" id="KW-0805">Transcription regulation</keyword>
<feature type="transmembrane region" description="Helical" evidence="4">
    <location>
        <begin position="103"/>
        <end position="120"/>
    </location>
</feature>
<evidence type="ECO:0000313" key="6">
    <source>
        <dbReference type="EMBL" id="OZV70128.1"/>
    </source>
</evidence>
<evidence type="ECO:0000256" key="2">
    <source>
        <dbReference type="ARBA" id="ARBA00023125"/>
    </source>
</evidence>
<feature type="transmembrane region" description="Helical" evidence="4">
    <location>
        <begin position="140"/>
        <end position="160"/>
    </location>
</feature>
<dbReference type="Pfam" id="PF12833">
    <property type="entry name" value="HTH_18"/>
    <property type="match status" value="1"/>
</dbReference>
<gene>
    <name evidence="6" type="ORF">CA834_05800</name>
</gene>
<dbReference type="PRINTS" id="PR00032">
    <property type="entry name" value="HTHARAC"/>
</dbReference>
<dbReference type="Gene3D" id="1.10.10.60">
    <property type="entry name" value="Homeodomain-like"/>
    <property type="match status" value="1"/>
</dbReference>
<sequence length="377" mass="43422">MEITLPISSLIVIAIGSVGISVSIFMGILLLSQKDKKHISINILGCLLILSGLTLFNDILVTSGISNRIKQLYFIPIYYSLSIAPLFYLFVKSKFSYRLNKSDLVHLVIPVIQVVIYFFIGFRSVEFKSMLYDENAFRIYLQIESFLFPTFLVGYTILALSYLKRKDIKAYFWTADIKRWLTNFSAGMLLIAVIEFCFSLIEYNTSPTFLSSFPFFIVHTFTLSAFVFWISINGFKQYYPLQIFTSKPSQKDSVIDENELSELLKRLELLMTKDKVFLNPDLNLELLSKYLEIPEKHCSHILSKRVELNFNQYVNNFRIAAFKERIKEGQNKTFTLTSIAYDCGFNSKSTFNRVFKSTCGVTPSEFVKMTQGKTPPV</sequence>
<evidence type="ECO:0000256" key="3">
    <source>
        <dbReference type="ARBA" id="ARBA00023163"/>
    </source>
</evidence>
<dbReference type="GO" id="GO:0043565">
    <property type="term" value="F:sequence-specific DNA binding"/>
    <property type="evidence" value="ECO:0007669"/>
    <property type="project" value="InterPro"/>
</dbReference>
<feature type="transmembrane region" description="Helical" evidence="4">
    <location>
        <begin position="43"/>
        <end position="65"/>
    </location>
</feature>
<dbReference type="PANTHER" id="PTHR43280:SF29">
    <property type="entry name" value="ARAC-FAMILY TRANSCRIPTIONAL REGULATOR"/>
    <property type="match status" value="1"/>
</dbReference>
<dbReference type="EMBL" id="NGJN01000002">
    <property type="protein sequence ID" value="OZV70128.1"/>
    <property type="molecule type" value="Genomic_DNA"/>
</dbReference>
<dbReference type="PROSITE" id="PS01124">
    <property type="entry name" value="HTH_ARAC_FAMILY_2"/>
    <property type="match status" value="1"/>
</dbReference>
<comment type="caution">
    <text evidence="6">The sequence shown here is derived from an EMBL/GenBank/DDBJ whole genome shotgun (WGS) entry which is preliminary data.</text>
</comment>
<dbReference type="SUPFAM" id="SSF46689">
    <property type="entry name" value="Homeodomain-like"/>
    <property type="match status" value="1"/>
</dbReference>
<keyword evidence="4" id="KW-0812">Transmembrane</keyword>
<reference evidence="6 7" key="1">
    <citation type="submission" date="2017-05" db="EMBL/GenBank/DDBJ databases">
        <title>The draft genome sequence of Idiomarina salinarum WNB302.</title>
        <authorList>
            <person name="Sun Y."/>
            <person name="Chen B."/>
            <person name="Du Z."/>
        </authorList>
    </citation>
    <scope>NUCLEOTIDE SEQUENCE [LARGE SCALE GENOMIC DNA]</scope>
    <source>
        <strain evidence="6 7">WNB302</strain>
    </source>
</reference>
<keyword evidence="7" id="KW-1185">Reference proteome</keyword>
<evidence type="ECO:0000256" key="4">
    <source>
        <dbReference type="SAM" id="Phobius"/>
    </source>
</evidence>
<dbReference type="InterPro" id="IPR020449">
    <property type="entry name" value="Tscrpt_reg_AraC-type_HTH"/>
</dbReference>
<dbReference type="OrthoDB" id="6283866at2"/>
<dbReference type="InterPro" id="IPR009057">
    <property type="entry name" value="Homeodomain-like_sf"/>
</dbReference>
<dbReference type="SMART" id="SM00342">
    <property type="entry name" value="HTH_ARAC"/>
    <property type="match status" value="1"/>
</dbReference>
<organism evidence="6 7">
    <name type="scientific">Winogradskyella aurantia</name>
    <dbReference type="NCBI Taxonomy" id="1915063"/>
    <lineage>
        <taxon>Bacteria</taxon>
        <taxon>Pseudomonadati</taxon>
        <taxon>Bacteroidota</taxon>
        <taxon>Flavobacteriia</taxon>
        <taxon>Flavobacteriales</taxon>
        <taxon>Flavobacteriaceae</taxon>
        <taxon>Winogradskyella</taxon>
    </lineage>
</organism>
<accession>A0A265UXS4</accession>
<evidence type="ECO:0000259" key="5">
    <source>
        <dbReference type="PROSITE" id="PS01124"/>
    </source>
</evidence>
<feature type="transmembrane region" description="Helical" evidence="4">
    <location>
        <begin position="180"/>
        <end position="201"/>
    </location>
</feature>
<feature type="transmembrane region" description="Helical" evidence="4">
    <location>
        <begin position="213"/>
        <end position="232"/>
    </location>
</feature>